<dbReference type="SMART" id="SM00028">
    <property type="entry name" value="TPR"/>
    <property type="match status" value="3"/>
</dbReference>
<keyword evidence="4" id="KW-0970">Cilium biogenesis/degradation</keyword>
<evidence type="ECO:0000256" key="2">
    <source>
        <dbReference type="ARBA" id="ARBA00009522"/>
    </source>
</evidence>
<reference evidence="8 9" key="1">
    <citation type="submission" date="2016-10" db="EMBL/GenBank/DDBJ databases">
        <authorList>
            <person name="Cai Z."/>
        </authorList>
    </citation>
    <scope>NUCLEOTIDE SEQUENCE [LARGE SCALE GENOMIC DNA]</scope>
</reference>
<sequence>MAAFGQQQSRLAEGQITQTIYGLIRDGKFGSAIEHLTQQLQFVPDSRAALSLLAYCQYHSGQYEQAASTYEHLGRICPSNDSYRLYCAQAMYKAGMYAEASKAAVRISSPELASQVNTLLAVNAYEQDDLPGCRRQLDRCVSTAGCEMEVAINTGCVLFKEGDYAGAAAKFNEAAAIEGSQPELQYNLALCCYKLKQYSQALKHLAEIVEKGVREHPELGIGSQLDGVEVRSVGNSQVLKETALVEAFNLKAAVEIVMKNNAAAAEALADMPPRSESELDPVTLHNLALVSMERDPGAGFKKLNFLLGSGAMPRETFANLLLLYCAPQHGFFDLAADVMAENPGYCSSLMDKDLLELLQCLINGRQQPEASLQQLDELAGRHIEGLRALTKAIQDARLSRNNDAIRAAIQQYDEALERYIPVLMAMGSVFWERGAHSALEHLFRQSAEFCSEHEAWKLNVAHTFFMQETKYRDAIRYYQPLVAANASNLLGVTAIVLANLCVSYIMTSQNEDAEELMRQVEREEEAAAAADPEGLQLHLCIINLVIGTLYCSKGNYEFGISRIIKSLEPYHSKLSTDTWFYAKRCFLSLAEGLAKHMIPFKEASWQEVLTFLQDIEKVGKSIPAAFAGAGAAGAGVGGGVQRRLSSEEATVASEARQLRGMFSKLQQMA</sequence>
<dbReference type="InterPro" id="IPR011990">
    <property type="entry name" value="TPR-like_helical_dom_sf"/>
</dbReference>
<dbReference type="PANTHER" id="PTHR20931:SF0">
    <property type="entry name" value="TETRATRICOPEPTIDE REPEAT PROTEIN 30"/>
    <property type="match status" value="1"/>
</dbReference>
<evidence type="ECO:0000313" key="9">
    <source>
        <dbReference type="Proteomes" id="UP000256970"/>
    </source>
</evidence>
<evidence type="ECO:0000256" key="1">
    <source>
        <dbReference type="ARBA" id="ARBA00004138"/>
    </source>
</evidence>
<evidence type="ECO:0000256" key="3">
    <source>
        <dbReference type="ARBA" id="ARBA00022737"/>
    </source>
</evidence>
<protein>
    <recommendedName>
        <fullName evidence="10">Tetratricopeptide repeat protein 30</fullName>
    </recommendedName>
</protein>
<comment type="subcellular location">
    <subcellularLocation>
        <location evidence="1">Cell projection</location>
        <location evidence="1">Cilium</location>
    </subcellularLocation>
</comment>
<proteinExistence type="inferred from homology"/>
<dbReference type="Proteomes" id="UP000256970">
    <property type="component" value="Unassembled WGS sequence"/>
</dbReference>
<dbReference type="STRING" id="3088.A0A383W4P7"/>
<dbReference type="FunFam" id="1.25.40.10:FF:000418">
    <property type="entry name" value="Tetratricopeptide repeat protein 30A"/>
    <property type="match status" value="1"/>
</dbReference>
<name>A0A383W4P7_TETOB</name>
<comment type="similarity">
    <text evidence="2">Belongs to the TTC30/dfy-1/fleer family.</text>
</comment>
<keyword evidence="7" id="KW-0966">Cell projection</keyword>
<keyword evidence="3" id="KW-0677">Repeat</keyword>
<dbReference type="GO" id="GO:0042073">
    <property type="term" value="P:intraciliary transport"/>
    <property type="evidence" value="ECO:0007669"/>
    <property type="project" value="TreeGrafter"/>
</dbReference>
<dbReference type="PANTHER" id="PTHR20931">
    <property type="entry name" value="TETRATRICOPEPTIDE REPEAT PROTEIN 30"/>
    <property type="match status" value="1"/>
</dbReference>
<dbReference type="EMBL" id="FNXT01001144">
    <property type="protein sequence ID" value="SZX72615.1"/>
    <property type="molecule type" value="Genomic_DNA"/>
</dbReference>
<evidence type="ECO:0008006" key="10">
    <source>
        <dbReference type="Google" id="ProtNLM"/>
    </source>
</evidence>
<evidence type="ECO:0000256" key="6">
    <source>
        <dbReference type="ARBA" id="ARBA00023069"/>
    </source>
</evidence>
<dbReference type="GO" id="GO:0120170">
    <property type="term" value="F:intraciliary transport particle B binding"/>
    <property type="evidence" value="ECO:0007669"/>
    <property type="project" value="TreeGrafter"/>
</dbReference>
<dbReference type="InterPro" id="IPR039941">
    <property type="entry name" value="TT30"/>
</dbReference>
<evidence type="ECO:0000256" key="5">
    <source>
        <dbReference type="ARBA" id="ARBA00022803"/>
    </source>
</evidence>
<evidence type="ECO:0000256" key="7">
    <source>
        <dbReference type="ARBA" id="ARBA00023273"/>
    </source>
</evidence>
<dbReference type="Gene3D" id="1.25.40.10">
    <property type="entry name" value="Tetratricopeptide repeat domain"/>
    <property type="match status" value="3"/>
</dbReference>
<gene>
    <name evidence="8" type="ORF">BQ4739_LOCUS12774</name>
</gene>
<dbReference type="SUPFAM" id="SSF48452">
    <property type="entry name" value="TPR-like"/>
    <property type="match status" value="2"/>
</dbReference>
<dbReference type="Pfam" id="PF14559">
    <property type="entry name" value="TPR_19"/>
    <property type="match status" value="2"/>
</dbReference>
<evidence type="ECO:0000256" key="4">
    <source>
        <dbReference type="ARBA" id="ARBA00022794"/>
    </source>
</evidence>
<dbReference type="GO" id="GO:0030992">
    <property type="term" value="C:intraciliary transport particle B"/>
    <property type="evidence" value="ECO:0007669"/>
    <property type="project" value="TreeGrafter"/>
</dbReference>
<evidence type="ECO:0000313" key="8">
    <source>
        <dbReference type="EMBL" id="SZX72615.1"/>
    </source>
</evidence>
<dbReference type="AlphaFoldDB" id="A0A383W4P7"/>
<keyword evidence="9" id="KW-1185">Reference proteome</keyword>
<organism evidence="8 9">
    <name type="scientific">Tetradesmus obliquus</name>
    <name type="common">Green alga</name>
    <name type="synonym">Acutodesmus obliquus</name>
    <dbReference type="NCBI Taxonomy" id="3088"/>
    <lineage>
        <taxon>Eukaryota</taxon>
        <taxon>Viridiplantae</taxon>
        <taxon>Chlorophyta</taxon>
        <taxon>core chlorophytes</taxon>
        <taxon>Chlorophyceae</taxon>
        <taxon>CS clade</taxon>
        <taxon>Sphaeropleales</taxon>
        <taxon>Scenedesmaceae</taxon>
        <taxon>Tetradesmus</taxon>
    </lineage>
</organism>
<dbReference type="InterPro" id="IPR019734">
    <property type="entry name" value="TPR_rpt"/>
</dbReference>
<keyword evidence="6" id="KW-0969">Cilium</keyword>
<keyword evidence="5" id="KW-0802">TPR repeat</keyword>
<accession>A0A383W4P7</accession>
<dbReference type="GO" id="GO:0005879">
    <property type="term" value="C:axonemal microtubule"/>
    <property type="evidence" value="ECO:0007669"/>
    <property type="project" value="TreeGrafter"/>
</dbReference>